<protein>
    <submittedName>
        <fullName evidence="1">Uncharacterized protein</fullName>
    </submittedName>
</protein>
<evidence type="ECO:0000313" key="2">
    <source>
        <dbReference type="Proteomes" id="UP000886674"/>
    </source>
</evidence>
<dbReference type="EMBL" id="JAEPCR010000001">
    <property type="protein sequence ID" value="MCG7976649.1"/>
    <property type="molecule type" value="Genomic_DNA"/>
</dbReference>
<dbReference type="Gene3D" id="3.30.870.10">
    <property type="entry name" value="Endonuclease Chain A"/>
    <property type="match status" value="1"/>
</dbReference>
<name>A0A9E4NGV6_9GAMM</name>
<evidence type="ECO:0000313" key="1">
    <source>
        <dbReference type="EMBL" id="MCG7976649.1"/>
    </source>
</evidence>
<reference evidence="1" key="1">
    <citation type="journal article" date="2021" name="Proc. Natl. Acad. Sci. U.S.A.">
        <title>Global biogeography of chemosynthetic symbionts reveals both localized and globally distributed symbiont groups. .</title>
        <authorList>
            <person name="Osvatic J.T."/>
            <person name="Wilkins L.G.E."/>
            <person name="Leibrecht L."/>
            <person name="Leray M."/>
            <person name="Zauner S."/>
            <person name="Polzin J."/>
            <person name="Camacho Y."/>
            <person name="Gros O."/>
            <person name="van Gils J.A."/>
            <person name="Eisen J.A."/>
            <person name="Petersen J.M."/>
            <person name="Yuen B."/>
        </authorList>
    </citation>
    <scope>NUCLEOTIDE SEQUENCE</scope>
    <source>
        <strain evidence="1">MAGclacostrist055</strain>
    </source>
</reference>
<comment type="caution">
    <text evidence="1">The sequence shown here is derived from an EMBL/GenBank/DDBJ whole genome shotgun (WGS) entry which is preliminary data.</text>
</comment>
<accession>A0A9E4NGV6</accession>
<organism evidence="1 2">
    <name type="scientific">Candidatus Thiodiazotropha taylori</name>
    <dbReference type="NCBI Taxonomy" id="2792791"/>
    <lineage>
        <taxon>Bacteria</taxon>
        <taxon>Pseudomonadati</taxon>
        <taxon>Pseudomonadota</taxon>
        <taxon>Gammaproteobacteria</taxon>
        <taxon>Chromatiales</taxon>
        <taxon>Sedimenticolaceae</taxon>
        <taxon>Candidatus Thiodiazotropha</taxon>
    </lineage>
</organism>
<sequence length="97" mass="10853">MQAGILDIMTQAANQHPGKSAVCVLEKGEESLLTRAWLTEAADKSIDVQYFDNIGTLASERLLSAAERGARIRVIVDDLLIDAEQIDVQRIYHFLRR</sequence>
<gene>
    <name evidence="1" type="ORF">JAY77_00695</name>
</gene>
<proteinExistence type="predicted"/>
<dbReference type="AlphaFoldDB" id="A0A9E4NGV6"/>
<dbReference type="Proteomes" id="UP000886674">
    <property type="component" value="Unassembled WGS sequence"/>
</dbReference>
<dbReference type="SUPFAM" id="SSF56024">
    <property type="entry name" value="Phospholipase D/nuclease"/>
    <property type="match status" value="1"/>
</dbReference>